<feature type="domain" description="CCDC66" evidence="3">
    <location>
        <begin position="260"/>
        <end position="389"/>
    </location>
</feature>
<feature type="compositionally biased region" description="Low complexity" evidence="2">
    <location>
        <begin position="796"/>
        <end position="812"/>
    </location>
</feature>
<sequence>MIIKDHKDSINRELSLVEQKKIQWAKEREEMAKLEQYHSKLASKYERNTIRTQLITNTEIVHQNNNFHQKNNFNMRRIRSPSLPPIDRYDKGMTRQGSNNSDQSSGYLSGSGGSSLPPNALTLSAQNQYEFNYGETHFDTVGNNSQNTGHPKQYSMTSSSLNEYPSSSNNERDVEFDVVQKPIGTPSSESSVTSQDIFSVSSYANSSTIDSSLNYQKSREGRAKWGSYLFDSFAKDNNGRSSRNTNGPVWLEKSLSEARDSEEETMSISVHSVSSFLRGQNAPVDAYILAERESKRRKAMELQQAIKEQLEEREKIKRLERERQWQQEKLEEERLSRQMDIEKQRLEKEQKFQNEKLENERKKEETMKKALEKAALEAQMERERKRREKALALQSSLDETISIQKIGERTEICIEGFQKPLTVDVTKEVPVKDDSSNNLKAEESTPSKSTSNDQSDNNNNDEYDEDEDDGETILIGTPIKLKKKNLETFRRKFNKRQQNADNDVKTSDEEMSTPKTIKSTESVNNEKNTTKSQAKSISDLEGIAIVLQTMPLVPFVPLTNEMFGFNQLNNLAFLMATQNRLGSPNVMLPLISRDISTPSSNEKLDLSQFIIPQNNNQSTITLQIQQVDNTKQVILNDNKITSIPPTPDVNNNNPSYENSKSQEIQNNESLTGSAQQVAHENFKTSIPNSPPIQLCSTPSIPHDGTFTKEESSFSCHDACTSTINENNCYSMKENEIKILTPQKYRVTLPATTNEASKTVATQTESFLFCEFCSHQYHNILTHQRCSHLTVDNNNNNNNTANGNNMNSNNVHNDVMKPKDKKNEDRPKWGVRNPPIKYLKASERDPFYGKSRKKRYLKKAASESEKNDDSCTYKDCPLVKSPLLSRRCNKLQNRENLCSNLLPIKTDRFGRICLVDEQNFIMKEAMKRVPYYTSDTESSIDMKQRSFFLPKANDFQDIFID</sequence>
<evidence type="ECO:0000259" key="3">
    <source>
        <dbReference type="Pfam" id="PF15236"/>
    </source>
</evidence>
<feature type="compositionally biased region" description="Acidic residues" evidence="2">
    <location>
        <begin position="459"/>
        <end position="471"/>
    </location>
</feature>
<dbReference type="InterPro" id="IPR039183">
    <property type="entry name" value="CCD66"/>
</dbReference>
<dbReference type="AlphaFoldDB" id="A0A9N9RX73"/>
<dbReference type="Proteomes" id="UP001153620">
    <property type="component" value="Chromosome 2"/>
</dbReference>
<keyword evidence="1" id="KW-0175">Coiled coil</keyword>
<feature type="region of interest" description="Disordered" evidence="2">
    <location>
        <begin position="66"/>
        <end position="120"/>
    </location>
</feature>
<feature type="compositionally biased region" description="Polar residues" evidence="2">
    <location>
        <begin position="141"/>
        <end position="157"/>
    </location>
</feature>
<protein>
    <recommendedName>
        <fullName evidence="3">CCDC66 domain-containing protein</fullName>
    </recommendedName>
</protein>
<proteinExistence type="predicted"/>
<evidence type="ECO:0000256" key="2">
    <source>
        <dbReference type="SAM" id="MobiDB-lite"/>
    </source>
</evidence>
<dbReference type="GO" id="GO:0060271">
    <property type="term" value="P:cilium assembly"/>
    <property type="evidence" value="ECO:0007669"/>
    <property type="project" value="TreeGrafter"/>
</dbReference>
<dbReference type="PANTHER" id="PTHR22736">
    <property type="entry name" value="COILED-COIL DOMAIN-CONTAINING PROTEIN 66"/>
    <property type="match status" value="1"/>
</dbReference>
<feature type="compositionally biased region" description="Basic and acidic residues" evidence="2">
    <location>
        <begin position="813"/>
        <end position="827"/>
    </location>
</feature>
<dbReference type="InterPro" id="IPR040467">
    <property type="entry name" value="CCDC66_dom"/>
</dbReference>
<dbReference type="EMBL" id="OU895878">
    <property type="protein sequence ID" value="CAG9805494.1"/>
    <property type="molecule type" value="Genomic_DNA"/>
</dbReference>
<dbReference type="OrthoDB" id="10042846at2759"/>
<evidence type="ECO:0000313" key="5">
    <source>
        <dbReference type="Proteomes" id="UP001153620"/>
    </source>
</evidence>
<feature type="region of interest" description="Disordered" evidence="2">
    <location>
        <begin position="428"/>
        <end position="475"/>
    </location>
</feature>
<organism evidence="4 5">
    <name type="scientific">Chironomus riparius</name>
    <dbReference type="NCBI Taxonomy" id="315576"/>
    <lineage>
        <taxon>Eukaryota</taxon>
        <taxon>Metazoa</taxon>
        <taxon>Ecdysozoa</taxon>
        <taxon>Arthropoda</taxon>
        <taxon>Hexapoda</taxon>
        <taxon>Insecta</taxon>
        <taxon>Pterygota</taxon>
        <taxon>Neoptera</taxon>
        <taxon>Endopterygota</taxon>
        <taxon>Diptera</taxon>
        <taxon>Nematocera</taxon>
        <taxon>Chironomoidea</taxon>
        <taxon>Chironomidae</taxon>
        <taxon>Chironominae</taxon>
        <taxon>Chironomus</taxon>
    </lineage>
</organism>
<feature type="region of interest" description="Disordered" evidence="2">
    <location>
        <begin position="639"/>
        <end position="676"/>
    </location>
</feature>
<reference evidence="4" key="1">
    <citation type="submission" date="2022-01" db="EMBL/GenBank/DDBJ databases">
        <authorList>
            <person name="King R."/>
        </authorList>
    </citation>
    <scope>NUCLEOTIDE SEQUENCE</scope>
</reference>
<dbReference type="PANTHER" id="PTHR22736:SF2">
    <property type="entry name" value="COILED-COIL DOMAIN-CONTAINING PROTEIN 66"/>
    <property type="match status" value="1"/>
</dbReference>
<name>A0A9N9RX73_9DIPT</name>
<dbReference type="Pfam" id="PF15236">
    <property type="entry name" value="CCDC66"/>
    <property type="match status" value="1"/>
</dbReference>
<reference evidence="4" key="2">
    <citation type="submission" date="2022-10" db="EMBL/GenBank/DDBJ databases">
        <authorList>
            <consortium name="ENA_rothamsted_submissions"/>
            <consortium name="culmorum"/>
            <person name="King R."/>
        </authorList>
    </citation>
    <scope>NUCLEOTIDE SEQUENCE</scope>
</reference>
<keyword evidence="5" id="KW-1185">Reference proteome</keyword>
<feature type="region of interest" description="Disordered" evidence="2">
    <location>
        <begin position="492"/>
        <end position="533"/>
    </location>
</feature>
<dbReference type="GO" id="GO:0005874">
    <property type="term" value="C:microtubule"/>
    <property type="evidence" value="ECO:0007669"/>
    <property type="project" value="TreeGrafter"/>
</dbReference>
<feature type="compositionally biased region" description="Polar residues" evidence="2">
    <location>
        <begin position="513"/>
        <end position="533"/>
    </location>
</feature>
<feature type="region of interest" description="Disordered" evidence="2">
    <location>
        <begin position="796"/>
        <end position="833"/>
    </location>
</feature>
<accession>A0A9N9RX73</accession>
<feature type="compositionally biased region" description="Basic and acidic residues" evidence="2">
    <location>
        <begin position="428"/>
        <end position="445"/>
    </location>
</feature>
<gene>
    <name evidence="4" type="ORF">CHIRRI_LOCUS8366</name>
</gene>
<dbReference type="GO" id="GO:0008017">
    <property type="term" value="F:microtubule binding"/>
    <property type="evidence" value="ECO:0007669"/>
    <property type="project" value="TreeGrafter"/>
</dbReference>
<evidence type="ECO:0000313" key="4">
    <source>
        <dbReference type="EMBL" id="CAG9805494.1"/>
    </source>
</evidence>
<feature type="coiled-coil region" evidence="1">
    <location>
        <begin position="292"/>
        <end position="393"/>
    </location>
</feature>
<dbReference type="GO" id="GO:0005929">
    <property type="term" value="C:cilium"/>
    <property type="evidence" value="ECO:0007669"/>
    <property type="project" value="TreeGrafter"/>
</dbReference>
<evidence type="ECO:0000256" key="1">
    <source>
        <dbReference type="SAM" id="Coils"/>
    </source>
</evidence>
<feature type="compositionally biased region" description="Low complexity" evidence="2">
    <location>
        <begin position="158"/>
        <end position="169"/>
    </location>
</feature>
<feature type="region of interest" description="Disordered" evidence="2">
    <location>
        <begin position="136"/>
        <end position="171"/>
    </location>
</feature>